<dbReference type="Proteomes" id="UP000664417">
    <property type="component" value="Unassembled WGS sequence"/>
</dbReference>
<dbReference type="InterPro" id="IPR046897">
    <property type="entry name" value="ABC-3C_MC6"/>
</dbReference>
<comment type="caution">
    <text evidence="1">The sequence shown here is derived from an EMBL/GenBank/DDBJ whole genome shotgun (WGS) entry which is preliminary data.</text>
</comment>
<dbReference type="Pfam" id="PF20293">
    <property type="entry name" value="MC6"/>
    <property type="match status" value="1"/>
</dbReference>
<dbReference type="EMBL" id="JAFREP010000025">
    <property type="protein sequence ID" value="MBO1321563.1"/>
    <property type="molecule type" value="Genomic_DNA"/>
</dbReference>
<name>A0A8J7QNA6_9BACT</name>
<accession>A0A8J7QNA6</accession>
<protein>
    <submittedName>
        <fullName evidence="1">Uncharacterized protein</fullName>
    </submittedName>
</protein>
<gene>
    <name evidence="1" type="ORF">J3U88_24005</name>
</gene>
<reference evidence="1" key="1">
    <citation type="submission" date="2021-03" db="EMBL/GenBank/DDBJ databases">
        <authorList>
            <person name="Wang G."/>
        </authorList>
    </citation>
    <scope>NUCLEOTIDE SEQUENCE</scope>
    <source>
        <strain evidence="1">KCTC 12899</strain>
    </source>
</reference>
<dbReference type="RefSeq" id="WP_207861537.1">
    <property type="nucleotide sequence ID" value="NZ_JAFREP010000025.1"/>
</dbReference>
<organism evidence="1 2">
    <name type="scientific">Acanthopleuribacter pedis</name>
    <dbReference type="NCBI Taxonomy" id="442870"/>
    <lineage>
        <taxon>Bacteria</taxon>
        <taxon>Pseudomonadati</taxon>
        <taxon>Acidobacteriota</taxon>
        <taxon>Holophagae</taxon>
        <taxon>Acanthopleuribacterales</taxon>
        <taxon>Acanthopleuribacteraceae</taxon>
        <taxon>Acanthopleuribacter</taxon>
    </lineage>
</organism>
<sequence>MIVEPDLKPENHVYYLGAVVLEALLKTTSKRQKVFDLFEAVRQVQTVGVPVFMATLDWLFLIGAVRSEGEELVLCS</sequence>
<dbReference type="AlphaFoldDB" id="A0A8J7QNA6"/>
<keyword evidence="2" id="KW-1185">Reference proteome</keyword>
<proteinExistence type="predicted"/>
<evidence type="ECO:0000313" key="1">
    <source>
        <dbReference type="EMBL" id="MBO1321563.1"/>
    </source>
</evidence>
<evidence type="ECO:0000313" key="2">
    <source>
        <dbReference type="Proteomes" id="UP000664417"/>
    </source>
</evidence>